<dbReference type="EMBL" id="SMJU01000001">
    <property type="protein sequence ID" value="TDB68777.1"/>
    <property type="molecule type" value="Genomic_DNA"/>
</dbReference>
<dbReference type="GO" id="GO:0006797">
    <property type="term" value="P:polyphosphate metabolic process"/>
    <property type="evidence" value="ECO:0007669"/>
    <property type="project" value="InterPro"/>
</dbReference>
<dbReference type="InterPro" id="IPR022488">
    <property type="entry name" value="PPK2-related"/>
</dbReference>
<comment type="similarity">
    <text evidence="1">Belongs to the polyphosphate kinase 2 (PPK2) family. Class I subfamily.</text>
</comment>
<comment type="caution">
    <text evidence="5">The sequence shown here is derived from an EMBL/GenBank/DDBJ whole genome shotgun (WGS) entry which is preliminary data.</text>
</comment>
<dbReference type="Gene3D" id="3.40.50.300">
    <property type="entry name" value="P-loop containing nucleotide triphosphate hydrolases"/>
    <property type="match status" value="1"/>
</dbReference>
<evidence type="ECO:0000313" key="6">
    <source>
        <dbReference type="Proteomes" id="UP000295706"/>
    </source>
</evidence>
<name>A0A4R4KKK2_9BACT</name>
<dbReference type="AlphaFoldDB" id="A0A4R4KKK2"/>
<evidence type="ECO:0000259" key="4">
    <source>
        <dbReference type="Pfam" id="PF03976"/>
    </source>
</evidence>
<dbReference type="PANTHER" id="PTHR34383">
    <property type="entry name" value="POLYPHOSPHATE:AMP PHOSPHOTRANSFERASE-RELATED"/>
    <property type="match status" value="1"/>
</dbReference>
<sequence length="296" mass="34827">MPHFDPDFFRYDGSRPFNIASTDTKIPDIYDTREEYEELLKESAQSLDVLQSMMYAHNRYGLLVILQALDAAGKDGTIKHVLSGVNPIGLKIHSFKRPTVTELGHDYMWRSSVLLPERGSITIFNRSYYEEVLVVKVHPEILLQTQNLPVELTEDLEKVWKNRYKDIRNFEKYLYRNGIRVMKIFLNVSKKEQAERLIERIQDPSKNWKFEEGDVKERGYWNEYMDAYETCINKTASKQAPWYVVPADDKKNARLIVGKLIAEELQKMHLSYPKVDDKRSEELQHFIDLINSQNEE</sequence>
<dbReference type="PIRSF" id="PIRSF028756">
    <property type="entry name" value="PPK2_prd"/>
    <property type="match status" value="1"/>
</dbReference>
<feature type="domain" description="Polyphosphate kinase-2-related" evidence="4">
    <location>
        <begin position="33"/>
        <end position="269"/>
    </location>
</feature>
<dbReference type="Proteomes" id="UP000295706">
    <property type="component" value="Unassembled WGS sequence"/>
</dbReference>
<dbReference type="InterPro" id="IPR022300">
    <property type="entry name" value="PPK2-rel_1"/>
</dbReference>
<dbReference type="NCBIfam" id="TIGR03709">
    <property type="entry name" value="PPK2_rel_1"/>
    <property type="match status" value="1"/>
</dbReference>
<gene>
    <name evidence="5" type="ORF">EZE20_00065</name>
</gene>
<organism evidence="5 6">
    <name type="scientific">Arundinibacter roseus</name>
    <dbReference type="NCBI Taxonomy" id="2070510"/>
    <lineage>
        <taxon>Bacteria</taxon>
        <taxon>Pseudomonadati</taxon>
        <taxon>Bacteroidota</taxon>
        <taxon>Cytophagia</taxon>
        <taxon>Cytophagales</taxon>
        <taxon>Spirosomataceae</taxon>
        <taxon>Arundinibacter</taxon>
    </lineage>
</organism>
<proteinExistence type="inferred from homology"/>
<dbReference type="InterPro" id="IPR027417">
    <property type="entry name" value="P-loop_NTPase"/>
</dbReference>
<evidence type="ECO:0000313" key="5">
    <source>
        <dbReference type="EMBL" id="TDB68777.1"/>
    </source>
</evidence>
<keyword evidence="6" id="KW-1185">Reference proteome</keyword>
<dbReference type="InterPro" id="IPR016898">
    <property type="entry name" value="Polyphosphate_phosphotransfera"/>
</dbReference>
<dbReference type="GO" id="GO:0008976">
    <property type="term" value="F:polyphosphate kinase activity"/>
    <property type="evidence" value="ECO:0007669"/>
    <property type="project" value="InterPro"/>
</dbReference>
<protein>
    <submittedName>
        <fullName evidence="5">Polyphosphate kinase 2 family protein</fullName>
    </submittedName>
</protein>
<dbReference type="RefSeq" id="WP_132113188.1">
    <property type="nucleotide sequence ID" value="NZ_SMJU01000001.1"/>
</dbReference>
<keyword evidence="2" id="KW-0808">Transferase</keyword>
<keyword evidence="3 5" id="KW-0418">Kinase</keyword>
<dbReference type="PANTHER" id="PTHR34383:SF3">
    <property type="entry name" value="POLYPHOSPHATE:AMP PHOSPHOTRANSFERASE"/>
    <property type="match status" value="1"/>
</dbReference>
<evidence type="ECO:0000256" key="2">
    <source>
        <dbReference type="ARBA" id="ARBA00022679"/>
    </source>
</evidence>
<dbReference type="Pfam" id="PF03976">
    <property type="entry name" value="PPK2"/>
    <property type="match status" value="1"/>
</dbReference>
<accession>A0A4R4KKK2</accession>
<evidence type="ECO:0000256" key="3">
    <source>
        <dbReference type="ARBA" id="ARBA00022777"/>
    </source>
</evidence>
<dbReference type="OrthoDB" id="9775224at2"/>
<evidence type="ECO:0000256" key="1">
    <source>
        <dbReference type="ARBA" id="ARBA00009924"/>
    </source>
</evidence>
<reference evidence="5 6" key="1">
    <citation type="submission" date="2019-02" db="EMBL/GenBank/DDBJ databases">
        <title>Arundinibacter roseus gen. nov., sp. nov., a new member of the family Cytophagaceae.</title>
        <authorList>
            <person name="Szuroczki S."/>
            <person name="Khayer B."/>
            <person name="Sproer C."/>
            <person name="Toumi M."/>
            <person name="Szabo A."/>
            <person name="Felfoldi T."/>
            <person name="Schumann P."/>
            <person name="Toth E."/>
        </authorList>
    </citation>
    <scope>NUCLEOTIDE SEQUENCE [LARGE SCALE GENOMIC DNA]</scope>
    <source>
        <strain evidence="5 6">DMA-k-7a</strain>
    </source>
</reference>
<dbReference type="SUPFAM" id="SSF52540">
    <property type="entry name" value="P-loop containing nucleoside triphosphate hydrolases"/>
    <property type="match status" value="1"/>
</dbReference>